<evidence type="ECO:0000256" key="1">
    <source>
        <dbReference type="ARBA" id="ARBA00023002"/>
    </source>
</evidence>
<protein>
    <submittedName>
        <fullName evidence="4">NAD-dependent epimerase/dehydratase</fullName>
    </submittedName>
</protein>
<gene>
    <name evidence="4" type="ORF">MPH_08477</name>
</gene>
<evidence type="ECO:0000259" key="3">
    <source>
        <dbReference type="Pfam" id="PF01370"/>
    </source>
</evidence>
<dbReference type="InterPro" id="IPR050425">
    <property type="entry name" value="NAD(P)_dehydrat-like"/>
</dbReference>
<accession>K2SBW9</accession>
<dbReference type="VEuPathDB" id="FungiDB:MPH_08477"/>
<dbReference type="Proteomes" id="UP000007129">
    <property type="component" value="Unassembled WGS sequence"/>
</dbReference>
<dbReference type="EMBL" id="AHHD01000357">
    <property type="protein sequence ID" value="EKG14355.1"/>
    <property type="molecule type" value="Genomic_DNA"/>
</dbReference>
<dbReference type="InterPro" id="IPR001509">
    <property type="entry name" value="Epimerase_deHydtase"/>
</dbReference>
<dbReference type="SUPFAM" id="SSF51735">
    <property type="entry name" value="NAD(P)-binding Rossmann-fold domains"/>
    <property type="match status" value="1"/>
</dbReference>
<dbReference type="HOGENOM" id="CLU_007383_9_2_1"/>
<dbReference type="eggNOG" id="KOG1502">
    <property type="taxonomic scope" value="Eukaryota"/>
</dbReference>
<dbReference type="Gene3D" id="3.40.50.720">
    <property type="entry name" value="NAD(P)-binding Rossmann-like Domain"/>
    <property type="match status" value="1"/>
</dbReference>
<evidence type="ECO:0000313" key="5">
    <source>
        <dbReference type="Proteomes" id="UP000007129"/>
    </source>
</evidence>
<reference evidence="4 5" key="1">
    <citation type="journal article" date="2012" name="BMC Genomics">
        <title>Tools to kill: Genome of one of the most destructive plant pathogenic fungi Macrophomina phaseolina.</title>
        <authorList>
            <person name="Islam M.S."/>
            <person name="Haque M.S."/>
            <person name="Islam M.M."/>
            <person name="Emdad E.M."/>
            <person name="Halim A."/>
            <person name="Hossen Q.M.M."/>
            <person name="Hossain M.Z."/>
            <person name="Ahmed B."/>
            <person name="Rahim S."/>
            <person name="Rahman M.S."/>
            <person name="Alam M.M."/>
            <person name="Hou S."/>
            <person name="Wan X."/>
            <person name="Saito J.A."/>
            <person name="Alam M."/>
        </authorList>
    </citation>
    <scope>NUCLEOTIDE SEQUENCE [LARGE SCALE GENOMIC DNA]</scope>
    <source>
        <strain evidence="4 5">MS6</strain>
    </source>
</reference>
<dbReference type="PANTHER" id="PTHR10366:SF562">
    <property type="entry name" value="ALDEHYDE REDUCTASE II (AFU_ORTHOLOGUE AFUA_1G11360)"/>
    <property type="match status" value="1"/>
</dbReference>
<dbReference type="STRING" id="1126212.K2SBW9"/>
<organism evidence="4 5">
    <name type="scientific">Macrophomina phaseolina (strain MS6)</name>
    <name type="common">Charcoal rot fungus</name>
    <dbReference type="NCBI Taxonomy" id="1126212"/>
    <lineage>
        <taxon>Eukaryota</taxon>
        <taxon>Fungi</taxon>
        <taxon>Dikarya</taxon>
        <taxon>Ascomycota</taxon>
        <taxon>Pezizomycotina</taxon>
        <taxon>Dothideomycetes</taxon>
        <taxon>Dothideomycetes incertae sedis</taxon>
        <taxon>Botryosphaeriales</taxon>
        <taxon>Botryosphaeriaceae</taxon>
        <taxon>Macrophomina</taxon>
    </lineage>
</organism>
<dbReference type="Pfam" id="PF01370">
    <property type="entry name" value="Epimerase"/>
    <property type="match status" value="1"/>
</dbReference>
<dbReference type="AlphaFoldDB" id="K2SBW9"/>
<keyword evidence="1" id="KW-0560">Oxidoreductase</keyword>
<dbReference type="InterPro" id="IPR036291">
    <property type="entry name" value="NAD(P)-bd_dom_sf"/>
</dbReference>
<proteinExistence type="inferred from homology"/>
<dbReference type="GO" id="GO:0016616">
    <property type="term" value="F:oxidoreductase activity, acting on the CH-OH group of donors, NAD or NADP as acceptor"/>
    <property type="evidence" value="ECO:0007669"/>
    <property type="project" value="TreeGrafter"/>
</dbReference>
<dbReference type="PANTHER" id="PTHR10366">
    <property type="entry name" value="NAD DEPENDENT EPIMERASE/DEHYDRATASE"/>
    <property type="match status" value="1"/>
</dbReference>
<feature type="domain" description="NAD-dependent epimerase/dehydratase" evidence="3">
    <location>
        <begin position="12"/>
        <end position="155"/>
    </location>
</feature>
<evidence type="ECO:0000256" key="2">
    <source>
        <dbReference type="ARBA" id="ARBA00023445"/>
    </source>
</evidence>
<sequence length="350" mass="38028">MQNVDVPPGSNALVTGANGFIASNIVEELLSLGYNVIGTVRSATRCAWMTSFFESRAAPHRGSFTLVELPDLADEQAFSAAFAAHHIAAVYLTTSSLDFSQTEPEPFISRAVETITAPMRAALQHPHVKRFVVTGSAFSVYTPRGNDPRALTAETYNDEAVAAAHAAAWSDPAARGMAIFMAAFVAKDRAVWRFLEREKPAFRAAVVLPGNVTGRVLDTAHQGLPTTAGALVGLWEGGDKATLARTLGRPVHYVDVEDCAKLHVAAGTRSDVVNERIFAFAEPCTWNRMLRVMKEKWPQRKFDDEDAREGECLAEASNERGTGLLRDMYGKGWTSLEESVTNTLKSANLV</sequence>
<name>K2SBW9_MACPH</name>
<comment type="caution">
    <text evidence="4">The sequence shown here is derived from an EMBL/GenBank/DDBJ whole genome shotgun (WGS) entry which is preliminary data.</text>
</comment>
<dbReference type="OrthoDB" id="2735536at2759"/>
<dbReference type="InParanoid" id="K2SBW9"/>
<evidence type="ECO:0000313" key="4">
    <source>
        <dbReference type="EMBL" id="EKG14355.1"/>
    </source>
</evidence>
<comment type="similarity">
    <text evidence="2">Belongs to the NAD(P)-dependent epimerase/dehydratase family. Dihydroflavonol-4-reductase subfamily.</text>
</comment>